<dbReference type="InParanoid" id="A0A067MPU9"/>
<protein>
    <recommendedName>
        <fullName evidence="4">F-box domain-containing protein</fullName>
    </recommendedName>
</protein>
<keyword evidence="3" id="KW-1185">Reference proteome</keyword>
<dbReference type="OrthoDB" id="3256525at2759"/>
<dbReference type="SUPFAM" id="SSF52047">
    <property type="entry name" value="RNI-like"/>
    <property type="match status" value="1"/>
</dbReference>
<reference evidence="3" key="1">
    <citation type="journal article" date="2014" name="Proc. Natl. Acad. Sci. U.S.A.">
        <title>Extensive sampling of basidiomycete genomes demonstrates inadequacy of the white-rot/brown-rot paradigm for wood decay fungi.</title>
        <authorList>
            <person name="Riley R."/>
            <person name="Salamov A.A."/>
            <person name="Brown D.W."/>
            <person name="Nagy L.G."/>
            <person name="Floudas D."/>
            <person name="Held B.W."/>
            <person name="Levasseur A."/>
            <person name="Lombard V."/>
            <person name="Morin E."/>
            <person name="Otillar R."/>
            <person name="Lindquist E.A."/>
            <person name="Sun H."/>
            <person name="LaButti K.M."/>
            <person name="Schmutz J."/>
            <person name="Jabbour D."/>
            <person name="Luo H."/>
            <person name="Baker S.E."/>
            <person name="Pisabarro A.G."/>
            <person name="Walton J.D."/>
            <person name="Blanchette R.A."/>
            <person name="Henrissat B."/>
            <person name="Martin F."/>
            <person name="Cullen D."/>
            <person name="Hibbett D.S."/>
            <person name="Grigoriev I.V."/>
        </authorList>
    </citation>
    <scope>NUCLEOTIDE SEQUENCE [LARGE SCALE GENOMIC DNA]</scope>
    <source>
        <strain evidence="3">FD-172 SS1</strain>
    </source>
</reference>
<organism evidence="2 3">
    <name type="scientific">Botryobasidium botryosum (strain FD-172 SS1)</name>
    <dbReference type="NCBI Taxonomy" id="930990"/>
    <lineage>
        <taxon>Eukaryota</taxon>
        <taxon>Fungi</taxon>
        <taxon>Dikarya</taxon>
        <taxon>Basidiomycota</taxon>
        <taxon>Agaricomycotina</taxon>
        <taxon>Agaricomycetes</taxon>
        <taxon>Cantharellales</taxon>
        <taxon>Botryobasidiaceae</taxon>
        <taxon>Botryobasidium</taxon>
    </lineage>
</organism>
<evidence type="ECO:0000313" key="2">
    <source>
        <dbReference type="EMBL" id="KDQ17768.1"/>
    </source>
</evidence>
<feature type="region of interest" description="Disordered" evidence="1">
    <location>
        <begin position="413"/>
        <end position="442"/>
    </location>
</feature>
<name>A0A067MPU9_BOTB1</name>
<dbReference type="HOGENOM" id="CLU_038856_0_0_1"/>
<dbReference type="Proteomes" id="UP000027195">
    <property type="component" value="Unassembled WGS sequence"/>
</dbReference>
<dbReference type="EMBL" id="KL198023">
    <property type="protein sequence ID" value="KDQ17768.1"/>
    <property type="molecule type" value="Genomic_DNA"/>
</dbReference>
<sequence>MPSSTRIPLEVWLEIFRHAVQSGENAFDTPLRFRFDQREPPNRDSPYRQLRPTISTKRTLVLVSRTWNCLAERLLYEDITLDQRYTQLAQLSNVLVQRKAAGGDGRPAVGRFVKRLALKFPLAVWGWTRQMEQAFIDIGACCPNLILFEDSAHGIADTDIPPGLLVSAFRPCAASLRSMRWSVSSGIPLVDLFATLGLMTHLEVLCLRPFGLSLPHSPSSIRSATVTVHLPRLHTLEIDDSRFYGAAAVYAATWDLPCLKRVILHIEKNTMEVPFPLLETHGWRVTSLEIVGRPSLSDLRYILERCRSVEELTCDSFALHLLDVPLRVRRLALGGFDEDDDPAKVALLLKAVRNMRAETPLLTHIRMYDFVLDDHAEFRERYWIQWNEWLQFWRSTWEVLVEDCFGFPYDLLPEPKSDSNSAPDAESVEESDADDDWDLQPA</sequence>
<gene>
    <name evidence="2" type="ORF">BOTBODRAFT_582639</name>
</gene>
<evidence type="ECO:0000313" key="3">
    <source>
        <dbReference type="Proteomes" id="UP000027195"/>
    </source>
</evidence>
<proteinExistence type="predicted"/>
<evidence type="ECO:0000256" key="1">
    <source>
        <dbReference type="SAM" id="MobiDB-lite"/>
    </source>
</evidence>
<accession>A0A067MPU9</accession>
<dbReference type="AlphaFoldDB" id="A0A067MPU9"/>
<evidence type="ECO:0008006" key="4">
    <source>
        <dbReference type="Google" id="ProtNLM"/>
    </source>
</evidence>
<feature type="compositionally biased region" description="Acidic residues" evidence="1">
    <location>
        <begin position="426"/>
        <end position="442"/>
    </location>
</feature>